<dbReference type="PANTHER" id="PTHR37984:SF5">
    <property type="entry name" value="PROTEIN NYNRIN-LIKE"/>
    <property type="match status" value="1"/>
</dbReference>
<dbReference type="GO" id="GO:0015074">
    <property type="term" value="P:DNA integration"/>
    <property type="evidence" value="ECO:0007669"/>
    <property type="project" value="InterPro"/>
</dbReference>
<organism evidence="2 3">
    <name type="scientific">Ridgeia piscesae</name>
    <name type="common">Tubeworm</name>
    <dbReference type="NCBI Taxonomy" id="27915"/>
    <lineage>
        <taxon>Eukaryota</taxon>
        <taxon>Metazoa</taxon>
        <taxon>Spiralia</taxon>
        <taxon>Lophotrochozoa</taxon>
        <taxon>Annelida</taxon>
        <taxon>Polychaeta</taxon>
        <taxon>Sedentaria</taxon>
        <taxon>Canalipalpata</taxon>
        <taxon>Sabellida</taxon>
        <taxon>Siboglinidae</taxon>
        <taxon>Ridgeia</taxon>
    </lineage>
</organism>
<sequence length="120" mass="13815">MSDYGTQFSYGEFKEFTQRWDFEHVTSSPSYPQCNGQVERAIGTVTNIVKKAMEDGSDVQLALLNFRNTDREGYSASPAQLLFGRRCRTLLPIQRSRRIPKLATDMYRDKKIAKNAQIEQ</sequence>
<evidence type="ECO:0000313" key="3">
    <source>
        <dbReference type="Proteomes" id="UP001209878"/>
    </source>
</evidence>
<dbReference type="EMBL" id="JAODUO010000696">
    <property type="protein sequence ID" value="KAK2175926.1"/>
    <property type="molecule type" value="Genomic_DNA"/>
</dbReference>
<comment type="caution">
    <text evidence="2">The sequence shown here is derived from an EMBL/GenBank/DDBJ whole genome shotgun (WGS) entry which is preliminary data.</text>
</comment>
<keyword evidence="3" id="KW-1185">Reference proteome</keyword>
<gene>
    <name evidence="2" type="ORF">NP493_696g02020</name>
</gene>
<protein>
    <recommendedName>
        <fullName evidence="1">Integrase catalytic domain-containing protein</fullName>
    </recommendedName>
</protein>
<evidence type="ECO:0000313" key="2">
    <source>
        <dbReference type="EMBL" id="KAK2175926.1"/>
    </source>
</evidence>
<dbReference type="InterPro" id="IPR001584">
    <property type="entry name" value="Integrase_cat-core"/>
</dbReference>
<dbReference type="GO" id="GO:0003676">
    <property type="term" value="F:nucleic acid binding"/>
    <property type="evidence" value="ECO:0007669"/>
    <property type="project" value="InterPro"/>
</dbReference>
<dbReference type="AlphaFoldDB" id="A0AAD9KR19"/>
<dbReference type="PANTHER" id="PTHR37984">
    <property type="entry name" value="PROTEIN CBG26694"/>
    <property type="match status" value="1"/>
</dbReference>
<dbReference type="InterPro" id="IPR012337">
    <property type="entry name" value="RNaseH-like_sf"/>
</dbReference>
<dbReference type="InterPro" id="IPR036397">
    <property type="entry name" value="RNaseH_sf"/>
</dbReference>
<feature type="domain" description="Integrase catalytic" evidence="1">
    <location>
        <begin position="1"/>
        <end position="100"/>
    </location>
</feature>
<reference evidence="2" key="1">
    <citation type="journal article" date="2023" name="Mol. Biol. Evol.">
        <title>Third-Generation Sequencing Reveals the Adaptive Role of the Epigenome in Three Deep-Sea Polychaetes.</title>
        <authorList>
            <person name="Perez M."/>
            <person name="Aroh O."/>
            <person name="Sun Y."/>
            <person name="Lan Y."/>
            <person name="Juniper S.K."/>
            <person name="Young C.R."/>
            <person name="Angers B."/>
            <person name="Qian P.Y."/>
        </authorList>
    </citation>
    <scope>NUCLEOTIDE SEQUENCE</scope>
    <source>
        <strain evidence="2">R07B-5</strain>
    </source>
</reference>
<proteinExistence type="predicted"/>
<evidence type="ECO:0000259" key="1">
    <source>
        <dbReference type="PROSITE" id="PS50994"/>
    </source>
</evidence>
<dbReference type="Proteomes" id="UP001209878">
    <property type="component" value="Unassembled WGS sequence"/>
</dbReference>
<dbReference type="PROSITE" id="PS50994">
    <property type="entry name" value="INTEGRASE"/>
    <property type="match status" value="1"/>
</dbReference>
<accession>A0AAD9KR19</accession>
<dbReference type="Gene3D" id="3.30.420.10">
    <property type="entry name" value="Ribonuclease H-like superfamily/Ribonuclease H"/>
    <property type="match status" value="1"/>
</dbReference>
<name>A0AAD9KR19_RIDPI</name>
<dbReference type="SUPFAM" id="SSF53098">
    <property type="entry name" value="Ribonuclease H-like"/>
    <property type="match status" value="1"/>
</dbReference>
<dbReference type="InterPro" id="IPR050951">
    <property type="entry name" value="Retrovirus_Pol_polyprotein"/>
</dbReference>